<feature type="domain" description="Alpha-L-rhamnosidase concanavalin-like" evidence="4">
    <location>
        <begin position="441"/>
        <end position="544"/>
    </location>
</feature>
<dbReference type="PANTHER" id="PTHR33307:SF6">
    <property type="entry name" value="ALPHA-RHAMNOSIDASE (EUROFUNG)-RELATED"/>
    <property type="match status" value="1"/>
</dbReference>
<dbReference type="Gene3D" id="2.60.120.260">
    <property type="entry name" value="Galactose-binding domain-like"/>
    <property type="match status" value="2"/>
</dbReference>
<dbReference type="SUPFAM" id="SSF48208">
    <property type="entry name" value="Six-hairpin glycosidases"/>
    <property type="match status" value="1"/>
</dbReference>
<evidence type="ECO:0000259" key="5">
    <source>
        <dbReference type="Pfam" id="PF08531"/>
    </source>
</evidence>
<dbReference type="InterPro" id="IPR012341">
    <property type="entry name" value="6hp_glycosidase-like_sf"/>
</dbReference>
<dbReference type="EC" id="3.2.1.40" evidence="2"/>
<keyword evidence="3" id="KW-0732">Signal</keyword>
<name>A0A7S4AJM0_9STRA</name>
<feature type="domain" description="Alpha-L-rhamnosidase six-hairpin glycosidase" evidence="6">
    <location>
        <begin position="549"/>
        <end position="891"/>
    </location>
</feature>
<dbReference type="EMBL" id="HBIX01013280">
    <property type="protein sequence ID" value="CAE0717064.1"/>
    <property type="molecule type" value="Transcribed_RNA"/>
</dbReference>
<evidence type="ECO:0000256" key="3">
    <source>
        <dbReference type="SAM" id="SignalP"/>
    </source>
</evidence>
<evidence type="ECO:0000256" key="2">
    <source>
        <dbReference type="ARBA" id="ARBA00012652"/>
    </source>
</evidence>
<sequence length="1038" mass="116856">MRIVFSFWSCVWLCFCLLCESIVVEFDGKPCCDDHQTVHTQDIDVGGNKDSIIVQEIEVNSLLTEYLESPLGVDKAIPRVSWKIQTKDRGNQNRNSPVAATATDITTATTRYIRRQIFQQSYQLHVSSLSTSSQWKDCGWVASNDTSLVPLECKGLTPISTSDMNVSWKVSVKLDDGSVIESGVVFFRTGIFGPWNAQWISGWGWDNVDEKQRTLFRREFALTKPNIDTSPIHDNAVNHYATLFVAGLGYNHVYLNGIKVGDHQLDPGWTNYTKKVWYSTYDVTNLLHFDDGEELATDDDSNDDNTNNVIAVMLGNGWWSCGPPPGTGQNYCTRDPPQLILQLHVDGQPIVLSDETWLASADSPILYNSLYNGEVYDSRIAKRIKGWNTLYYDDSDWEMATLATNDATRAILAPQLFEPIRHISTRSPISIVVAGNGDNLTQVVDFGQNQAAVVRLKQFFCPSGTTVVLRHAELIIHPPYGEYDNTTIYVDNLRSAKATDYYICNGDPKGESYTPTFTQHGFRYVEITGLNYTLDPSDVESVELHTDVKQTSFIQFADPLLNKIQHMVIWGLKSNFMSVQTDCNQRDERKGWMGDAALTAEAAVLSYGMGAFYTHWLTQMVENQSPDDGSMPNIVPPMGRTEGAPNWQTAYPMILWVMMTYHGDRQLIFQHHDSLVRYFDFLESSYHKTGLKNFRTGFGDWVPPMPHPKADPHLMGAFAFLGDLKLGIDLFQYSNHPDSGSQVERLTKLRTKLSPEFHYAFFNATSGVYMSGLQTEQALPLYLGVVPNELQNSVLSNLVDDIEITQKGHTTSGIIGIKYAMEVLSTLDRGDVALDLALQRTYPSWGYMVNSQYEPATTVWELWESDFAGPGMNSRNHHMFGSVTGWFYKYVAGIQPLDPGFSRVQIQPNLLRHKNFTVTVSTPRGRISLNYLKQNNNEEGNSIEFIYEITLPPCTSGTFYIPIAIDDKEFALSNEIDFDFFVEESGDLIWLDRQFLPGTSGILHAEKVGNNLQMEISNGKYSFKVTISKTASITTKTV</sequence>
<dbReference type="GO" id="GO:0030596">
    <property type="term" value="F:alpha-L-rhamnosidase activity"/>
    <property type="evidence" value="ECO:0007669"/>
    <property type="project" value="UniProtKB-EC"/>
</dbReference>
<dbReference type="InterPro" id="IPR016007">
    <property type="entry name" value="Alpha_rhamnosid"/>
</dbReference>
<dbReference type="Gene3D" id="2.60.420.10">
    <property type="entry name" value="Maltose phosphorylase, domain 3"/>
    <property type="match status" value="1"/>
</dbReference>
<dbReference type="GO" id="GO:0005975">
    <property type="term" value="P:carbohydrate metabolic process"/>
    <property type="evidence" value="ECO:0007669"/>
    <property type="project" value="InterPro"/>
</dbReference>
<comment type="catalytic activity">
    <reaction evidence="1">
        <text>Hydrolysis of terminal non-reducing alpha-L-rhamnose residues in alpha-L-rhamnosides.</text>
        <dbReference type="EC" id="3.2.1.40"/>
    </reaction>
</comment>
<dbReference type="InterPro" id="IPR008928">
    <property type="entry name" value="6-hairpin_glycosidase_sf"/>
</dbReference>
<dbReference type="Pfam" id="PF17389">
    <property type="entry name" value="Bac_rhamnosid6H"/>
    <property type="match status" value="1"/>
</dbReference>
<dbReference type="Pfam" id="PF25788">
    <property type="entry name" value="Ig_Rha78A_N"/>
    <property type="match status" value="1"/>
</dbReference>
<evidence type="ECO:0000259" key="6">
    <source>
        <dbReference type="Pfam" id="PF17389"/>
    </source>
</evidence>
<dbReference type="Gene3D" id="1.50.10.10">
    <property type="match status" value="1"/>
</dbReference>
<dbReference type="AlphaFoldDB" id="A0A7S4AJM0"/>
<proteinExistence type="predicted"/>
<dbReference type="Gene3D" id="2.60.40.10">
    <property type="entry name" value="Immunoglobulins"/>
    <property type="match status" value="1"/>
</dbReference>
<evidence type="ECO:0000256" key="1">
    <source>
        <dbReference type="ARBA" id="ARBA00001445"/>
    </source>
</evidence>
<dbReference type="InterPro" id="IPR013783">
    <property type="entry name" value="Ig-like_fold"/>
</dbReference>
<dbReference type="PANTHER" id="PTHR33307">
    <property type="entry name" value="ALPHA-RHAMNOSIDASE (EUROFUNG)"/>
    <property type="match status" value="1"/>
</dbReference>
<feature type="domain" description="Bacterial alpha-L-rhamnosidase N-terminal" evidence="5">
    <location>
        <begin position="241"/>
        <end position="422"/>
    </location>
</feature>
<feature type="chain" id="PRO_5031177113" description="alpha-L-rhamnosidase" evidence="3">
    <location>
        <begin position="22"/>
        <end position="1038"/>
    </location>
</feature>
<evidence type="ECO:0000259" key="4">
    <source>
        <dbReference type="Pfam" id="PF05592"/>
    </source>
</evidence>
<protein>
    <recommendedName>
        <fullName evidence="2">alpha-L-rhamnosidase</fullName>
        <ecNumber evidence="2">3.2.1.40</ecNumber>
    </recommendedName>
</protein>
<dbReference type="InterPro" id="IPR013737">
    <property type="entry name" value="Bac_rhamnosid_N"/>
</dbReference>
<organism evidence="7">
    <name type="scientific">Pseudo-nitzschia australis</name>
    <dbReference type="NCBI Taxonomy" id="44445"/>
    <lineage>
        <taxon>Eukaryota</taxon>
        <taxon>Sar</taxon>
        <taxon>Stramenopiles</taxon>
        <taxon>Ochrophyta</taxon>
        <taxon>Bacillariophyta</taxon>
        <taxon>Bacillariophyceae</taxon>
        <taxon>Bacillariophycidae</taxon>
        <taxon>Bacillariales</taxon>
        <taxon>Bacillariaceae</taxon>
        <taxon>Pseudo-nitzschia</taxon>
    </lineage>
</organism>
<feature type="signal peptide" evidence="3">
    <location>
        <begin position="1"/>
        <end position="21"/>
    </location>
</feature>
<dbReference type="Pfam" id="PF08531">
    <property type="entry name" value="Bac_rhamnosid_N"/>
    <property type="match status" value="1"/>
</dbReference>
<reference evidence="7" key="1">
    <citation type="submission" date="2021-01" db="EMBL/GenBank/DDBJ databases">
        <authorList>
            <person name="Corre E."/>
            <person name="Pelletier E."/>
            <person name="Niang G."/>
            <person name="Scheremetjew M."/>
            <person name="Finn R."/>
            <person name="Kale V."/>
            <person name="Holt S."/>
            <person name="Cochrane G."/>
            <person name="Meng A."/>
            <person name="Brown T."/>
            <person name="Cohen L."/>
        </authorList>
    </citation>
    <scope>NUCLEOTIDE SEQUENCE</scope>
    <source>
        <strain evidence="7">10249 10 AB</strain>
    </source>
</reference>
<dbReference type="InterPro" id="IPR035396">
    <property type="entry name" value="Bac_rhamnosid6H"/>
</dbReference>
<dbReference type="Pfam" id="PF05592">
    <property type="entry name" value="Bac_rhamnosid"/>
    <property type="match status" value="1"/>
</dbReference>
<evidence type="ECO:0000313" key="7">
    <source>
        <dbReference type="EMBL" id="CAE0717064.1"/>
    </source>
</evidence>
<accession>A0A7S4AJM0</accession>
<gene>
    <name evidence="7" type="ORF">PAUS00366_LOCUS9816</name>
</gene>
<dbReference type="InterPro" id="IPR008902">
    <property type="entry name" value="Rhamnosid_concanavalin"/>
</dbReference>